<evidence type="ECO:0008006" key="2">
    <source>
        <dbReference type="Google" id="ProtNLM"/>
    </source>
</evidence>
<protein>
    <recommendedName>
        <fullName evidence="2">CXXX repeat peptide modification system protein</fullName>
    </recommendedName>
</protein>
<proteinExistence type="predicted"/>
<accession>A0A645FPF9</accession>
<reference evidence="1" key="1">
    <citation type="submission" date="2019-08" db="EMBL/GenBank/DDBJ databases">
        <authorList>
            <person name="Kucharzyk K."/>
            <person name="Murdoch R.W."/>
            <person name="Higgins S."/>
            <person name="Loffler F."/>
        </authorList>
    </citation>
    <scope>NUCLEOTIDE SEQUENCE</scope>
</reference>
<dbReference type="InterPro" id="IPR026413">
    <property type="entry name" value="CXXX_rpt_assoc"/>
</dbReference>
<organism evidence="1">
    <name type="scientific">bioreactor metagenome</name>
    <dbReference type="NCBI Taxonomy" id="1076179"/>
    <lineage>
        <taxon>unclassified sequences</taxon>
        <taxon>metagenomes</taxon>
        <taxon>ecological metagenomes</taxon>
    </lineage>
</organism>
<comment type="caution">
    <text evidence="1">The sequence shown here is derived from an EMBL/GenBank/DDBJ whole genome shotgun (WGS) entry which is preliminary data.</text>
</comment>
<sequence>MEQNNVVGIVSEREKNTLLKFYERKLANEELLLSLKENYFIEEDKNIFMNKVSEDMKETKENIEKWWSEKSSKYNWKGKKNGFWEIKFETNEIILRE</sequence>
<dbReference type="EMBL" id="VSSQ01063252">
    <property type="protein sequence ID" value="MPN16318.1"/>
    <property type="molecule type" value="Genomic_DNA"/>
</dbReference>
<name>A0A645FPF9_9ZZZZ</name>
<dbReference type="AlphaFoldDB" id="A0A645FPF9"/>
<gene>
    <name evidence="1" type="ORF">SDC9_163657</name>
</gene>
<evidence type="ECO:0000313" key="1">
    <source>
        <dbReference type="EMBL" id="MPN16318.1"/>
    </source>
</evidence>
<dbReference type="NCBIfam" id="TIGR04116">
    <property type="entry name" value="CXXX_rpt_assoc"/>
    <property type="match status" value="1"/>
</dbReference>